<evidence type="ECO:0000313" key="1">
    <source>
        <dbReference type="EMBL" id="KAE9393626.1"/>
    </source>
</evidence>
<accession>A0A6A4H752</accession>
<reference evidence="1" key="1">
    <citation type="journal article" date="2019" name="Environ. Microbiol.">
        <title>Fungal ecological strategies reflected in gene transcription - a case study of two litter decomposers.</title>
        <authorList>
            <person name="Barbi F."/>
            <person name="Kohler A."/>
            <person name="Barry K."/>
            <person name="Baskaran P."/>
            <person name="Daum C."/>
            <person name="Fauchery L."/>
            <person name="Ihrmark K."/>
            <person name="Kuo A."/>
            <person name="LaButti K."/>
            <person name="Lipzen A."/>
            <person name="Morin E."/>
            <person name="Grigoriev I.V."/>
            <person name="Henrissat B."/>
            <person name="Lindahl B."/>
            <person name="Martin F."/>
        </authorList>
    </citation>
    <scope>NUCLEOTIDE SEQUENCE</scope>
    <source>
        <strain evidence="1">JB14</strain>
    </source>
</reference>
<gene>
    <name evidence="1" type="ORF">BT96DRAFT_999240</name>
</gene>
<protein>
    <submittedName>
        <fullName evidence="1">Uncharacterized protein</fullName>
    </submittedName>
</protein>
<organism evidence="1 2">
    <name type="scientific">Gymnopus androsaceus JB14</name>
    <dbReference type="NCBI Taxonomy" id="1447944"/>
    <lineage>
        <taxon>Eukaryota</taxon>
        <taxon>Fungi</taxon>
        <taxon>Dikarya</taxon>
        <taxon>Basidiomycota</taxon>
        <taxon>Agaricomycotina</taxon>
        <taxon>Agaricomycetes</taxon>
        <taxon>Agaricomycetidae</taxon>
        <taxon>Agaricales</taxon>
        <taxon>Marasmiineae</taxon>
        <taxon>Omphalotaceae</taxon>
        <taxon>Gymnopus</taxon>
    </lineage>
</organism>
<dbReference type="AlphaFoldDB" id="A0A6A4H752"/>
<evidence type="ECO:0000313" key="2">
    <source>
        <dbReference type="Proteomes" id="UP000799118"/>
    </source>
</evidence>
<dbReference type="EMBL" id="ML769567">
    <property type="protein sequence ID" value="KAE9393626.1"/>
    <property type="molecule type" value="Genomic_DNA"/>
</dbReference>
<proteinExistence type="predicted"/>
<keyword evidence="2" id="KW-1185">Reference proteome</keyword>
<dbReference type="Proteomes" id="UP000799118">
    <property type="component" value="Unassembled WGS sequence"/>
</dbReference>
<sequence>MSMAHYNNQVWSDLPSTYFLPWSQESTPASAAVYLCNCPSAFDHRIFKDPAAAILATPSDPEASAFIIEGQVIPPSSIYSACLAEWFPTHPQADFMFANGWHLHAHCFFLAHALRCFEAQVGTNEAHDLPTALAEFMIHLEPSLNYIFTNWIARVNCPTFSVFHYCLTFCFLANHTFLHFHTFWLDPLNLGADFLQVVQAHIRELGVTTAMPTPIPFDPSTAEGCHIVSAVSVPPPPKVDPSLDMRQLQSSTRCPGKDQRCITQIEIGYNAHKKQMNRH</sequence>
<name>A0A6A4H752_9AGAR</name>